<dbReference type="EMBL" id="JACEIK010000604">
    <property type="protein sequence ID" value="MCD7459713.1"/>
    <property type="molecule type" value="Genomic_DNA"/>
</dbReference>
<proteinExistence type="predicted"/>
<name>A0ABS8SL96_DATST</name>
<protein>
    <submittedName>
        <fullName evidence="1">Uncharacterized protein</fullName>
    </submittedName>
</protein>
<gene>
    <name evidence="1" type="ORF">HAX54_041716</name>
</gene>
<organism evidence="1 2">
    <name type="scientific">Datura stramonium</name>
    <name type="common">Jimsonweed</name>
    <name type="synonym">Common thornapple</name>
    <dbReference type="NCBI Taxonomy" id="4076"/>
    <lineage>
        <taxon>Eukaryota</taxon>
        <taxon>Viridiplantae</taxon>
        <taxon>Streptophyta</taxon>
        <taxon>Embryophyta</taxon>
        <taxon>Tracheophyta</taxon>
        <taxon>Spermatophyta</taxon>
        <taxon>Magnoliopsida</taxon>
        <taxon>eudicotyledons</taxon>
        <taxon>Gunneridae</taxon>
        <taxon>Pentapetalae</taxon>
        <taxon>asterids</taxon>
        <taxon>lamiids</taxon>
        <taxon>Solanales</taxon>
        <taxon>Solanaceae</taxon>
        <taxon>Solanoideae</taxon>
        <taxon>Datureae</taxon>
        <taxon>Datura</taxon>
    </lineage>
</organism>
<accession>A0ABS8SL96</accession>
<sequence length="178" mass="19849">MGSASKIAKHGFIQPGALTKGRGQSLRVMSSLRVNAEQRTLIAKNNSYNTETSKLNKLTEKSILVHTCFDAMEDNVPLYKEAGVMQDAQRSDARGRGKNLGVIGSLKVNAEKTTSIGKNRSCTATTFNLNKPAKKSILLPLNFHLMEDNDTLYQEAEVISDAQRSEIWILYFFVQYFL</sequence>
<evidence type="ECO:0000313" key="1">
    <source>
        <dbReference type="EMBL" id="MCD7459713.1"/>
    </source>
</evidence>
<keyword evidence="2" id="KW-1185">Reference proteome</keyword>
<dbReference type="Proteomes" id="UP000823775">
    <property type="component" value="Unassembled WGS sequence"/>
</dbReference>
<comment type="caution">
    <text evidence="1">The sequence shown here is derived from an EMBL/GenBank/DDBJ whole genome shotgun (WGS) entry which is preliminary data.</text>
</comment>
<reference evidence="1 2" key="1">
    <citation type="journal article" date="2021" name="BMC Genomics">
        <title>Datura genome reveals duplications of psychoactive alkaloid biosynthetic genes and high mutation rate following tissue culture.</title>
        <authorList>
            <person name="Rajewski A."/>
            <person name="Carter-House D."/>
            <person name="Stajich J."/>
            <person name="Litt A."/>
        </authorList>
    </citation>
    <scope>NUCLEOTIDE SEQUENCE [LARGE SCALE GENOMIC DNA]</scope>
    <source>
        <strain evidence="1">AR-01</strain>
    </source>
</reference>
<evidence type="ECO:0000313" key="2">
    <source>
        <dbReference type="Proteomes" id="UP000823775"/>
    </source>
</evidence>